<dbReference type="InParanoid" id="A0A2K1ZLQ5"/>
<accession>A0A2K1ZLQ5</accession>
<protein>
    <submittedName>
        <fullName evidence="1">Uncharacterized protein</fullName>
    </submittedName>
</protein>
<organism evidence="1 2">
    <name type="scientific">Populus trichocarpa</name>
    <name type="common">Western balsam poplar</name>
    <name type="synonym">Populus balsamifera subsp. trichocarpa</name>
    <dbReference type="NCBI Taxonomy" id="3694"/>
    <lineage>
        <taxon>Eukaryota</taxon>
        <taxon>Viridiplantae</taxon>
        <taxon>Streptophyta</taxon>
        <taxon>Embryophyta</taxon>
        <taxon>Tracheophyta</taxon>
        <taxon>Spermatophyta</taxon>
        <taxon>Magnoliopsida</taxon>
        <taxon>eudicotyledons</taxon>
        <taxon>Gunneridae</taxon>
        <taxon>Pentapetalae</taxon>
        <taxon>rosids</taxon>
        <taxon>fabids</taxon>
        <taxon>Malpighiales</taxon>
        <taxon>Salicaceae</taxon>
        <taxon>Saliceae</taxon>
        <taxon>Populus</taxon>
    </lineage>
</organism>
<evidence type="ECO:0000313" key="1">
    <source>
        <dbReference type="EMBL" id="PNT26206.1"/>
    </source>
</evidence>
<dbReference type="AlphaFoldDB" id="A0A2K1ZLQ5"/>
<keyword evidence="2" id="KW-1185">Reference proteome</keyword>
<gene>
    <name evidence="1" type="ORF">POPTR_007G001700</name>
</gene>
<reference evidence="1 2" key="1">
    <citation type="journal article" date="2006" name="Science">
        <title>The genome of black cottonwood, Populus trichocarpa (Torr. &amp; Gray).</title>
        <authorList>
            <person name="Tuskan G.A."/>
            <person name="Difazio S."/>
            <person name="Jansson S."/>
            <person name="Bohlmann J."/>
            <person name="Grigoriev I."/>
            <person name="Hellsten U."/>
            <person name="Putnam N."/>
            <person name="Ralph S."/>
            <person name="Rombauts S."/>
            <person name="Salamov A."/>
            <person name="Schein J."/>
            <person name="Sterck L."/>
            <person name="Aerts A."/>
            <person name="Bhalerao R.R."/>
            <person name="Bhalerao R.P."/>
            <person name="Blaudez D."/>
            <person name="Boerjan W."/>
            <person name="Brun A."/>
            <person name="Brunner A."/>
            <person name="Busov V."/>
            <person name="Campbell M."/>
            <person name="Carlson J."/>
            <person name="Chalot M."/>
            <person name="Chapman J."/>
            <person name="Chen G.L."/>
            <person name="Cooper D."/>
            <person name="Coutinho P.M."/>
            <person name="Couturier J."/>
            <person name="Covert S."/>
            <person name="Cronk Q."/>
            <person name="Cunningham R."/>
            <person name="Davis J."/>
            <person name="Degroeve S."/>
            <person name="Dejardin A."/>
            <person name="Depamphilis C."/>
            <person name="Detter J."/>
            <person name="Dirks B."/>
            <person name="Dubchak I."/>
            <person name="Duplessis S."/>
            <person name="Ehlting J."/>
            <person name="Ellis B."/>
            <person name="Gendler K."/>
            <person name="Goodstein D."/>
            <person name="Gribskov M."/>
            <person name="Grimwood J."/>
            <person name="Groover A."/>
            <person name="Gunter L."/>
            <person name="Hamberger B."/>
            <person name="Heinze B."/>
            <person name="Helariutta Y."/>
            <person name="Henrissat B."/>
            <person name="Holligan D."/>
            <person name="Holt R."/>
            <person name="Huang W."/>
            <person name="Islam-Faridi N."/>
            <person name="Jones S."/>
            <person name="Jones-Rhoades M."/>
            <person name="Jorgensen R."/>
            <person name="Joshi C."/>
            <person name="Kangasjarvi J."/>
            <person name="Karlsson J."/>
            <person name="Kelleher C."/>
            <person name="Kirkpatrick R."/>
            <person name="Kirst M."/>
            <person name="Kohler A."/>
            <person name="Kalluri U."/>
            <person name="Larimer F."/>
            <person name="Leebens-Mack J."/>
            <person name="Leple J.C."/>
            <person name="Locascio P."/>
            <person name="Lou Y."/>
            <person name="Lucas S."/>
            <person name="Martin F."/>
            <person name="Montanini B."/>
            <person name="Napoli C."/>
            <person name="Nelson D.R."/>
            <person name="Nelson C."/>
            <person name="Nieminen K."/>
            <person name="Nilsson O."/>
            <person name="Pereda V."/>
            <person name="Peter G."/>
            <person name="Philippe R."/>
            <person name="Pilate G."/>
            <person name="Poliakov A."/>
            <person name="Razumovskaya J."/>
            <person name="Richardson P."/>
            <person name="Rinaldi C."/>
            <person name="Ritland K."/>
            <person name="Rouze P."/>
            <person name="Ryaboy D."/>
            <person name="Schmutz J."/>
            <person name="Schrader J."/>
            <person name="Segerman B."/>
            <person name="Shin H."/>
            <person name="Siddiqui A."/>
            <person name="Sterky F."/>
            <person name="Terry A."/>
            <person name="Tsai C.J."/>
            <person name="Uberbacher E."/>
            <person name="Unneberg P."/>
            <person name="Vahala J."/>
            <person name="Wall K."/>
            <person name="Wessler S."/>
            <person name="Yang G."/>
            <person name="Yin T."/>
            <person name="Douglas C."/>
            <person name="Marra M."/>
            <person name="Sandberg G."/>
            <person name="Van de Peer Y."/>
            <person name="Rokhsar D."/>
        </authorList>
    </citation>
    <scope>NUCLEOTIDE SEQUENCE [LARGE SCALE GENOMIC DNA]</scope>
    <source>
        <strain evidence="2">cv. Nisqually</strain>
    </source>
</reference>
<name>A0A2K1ZLQ5_POPTR</name>
<proteinExistence type="predicted"/>
<dbReference type="EMBL" id="CM009296">
    <property type="protein sequence ID" value="PNT26206.1"/>
    <property type="molecule type" value="Genomic_DNA"/>
</dbReference>
<dbReference type="Proteomes" id="UP000006729">
    <property type="component" value="Chromosome 7"/>
</dbReference>
<sequence length="109" mass="12479">MNRDFPSFQPDTVLMDGETSKTASRFFFFPLLTCVFYPNDDNLLKNQFLNLKCSQLRCLRIVGVYSPALCSSTCAIKNRLYLIKQTSMSHMQPNTSCKGFFLCIDKPQS</sequence>
<evidence type="ECO:0000313" key="2">
    <source>
        <dbReference type="Proteomes" id="UP000006729"/>
    </source>
</evidence>